<accession>A0A1C3JTR0</accession>
<proteinExistence type="predicted"/>
<dbReference type="OrthoDB" id="6106100at2"/>
<dbReference type="PANTHER" id="PTHR37481">
    <property type="entry name" value="LIPOPOLYSACCHARIDE EXPORT SYSTEM PROTEIN LPTC"/>
    <property type="match status" value="1"/>
</dbReference>
<reference evidence="7 10" key="2">
    <citation type="submission" date="2016-06" db="EMBL/GenBank/DDBJ databases">
        <authorList>
            <person name="Kjaerup R.B."/>
            <person name="Dalgaard T.S."/>
            <person name="Juul-Madsen H.R."/>
        </authorList>
    </citation>
    <scope>NUCLEOTIDE SEQUENCE [LARGE SCALE GENOMIC DNA]</scope>
    <source>
        <strain evidence="7 10">CECT 5115</strain>
    </source>
</reference>
<reference evidence="8 9" key="1">
    <citation type="submission" date="2016-06" db="EMBL/GenBank/DDBJ databases">
        <authorList>
            <person name="Rodrigo-Torres L."/>
            <person name="Arahal D.R."/>
        </authorList>
    </citation>
    <scope>NUCLEOTIDE SEQUENCE [LARGE SCALE GENOMIC DNA]</scope>
    <source>
        <strain evidence="8 9">CECT 5116</strain>
    </source>
</reference>
<dbReference type="Gene3D" id="2.60.450.10">
    <property type="entry name" value="Lipopolysaccharide (LPS) transport protein A like domain"/>
    <property type="match status" value="1"/>
</dbReference>
<evidence type="ECO:0000313" key="7">
    <source>
        <dbReference type="EMBL" id="SBT18614.1"/>
    </source>
</evidence>
<evidence type="ECO:0000256" key="6">
    <source>
        <dbReference type="SAM" id="Phobius"/>
    </source>
</evidence>
<dbReference type="Pfam" id="PF06835">
    <property type="entry name" value="LptC"/>
    <property type="match status" value="1"/>
</dbReference>
<feature type="transmembrane region" description="Helical" evidence="6">
    <location>
        <begin position="12"/>
        <end position="31"/>
    </location>
</feature>
<keyword evidence="9" id="KW-1185">Reference proteome</keyword>
<evidence type="ECO:0000313" key="10">
    <source>
        <dbReference type="Proteomes" id="UP000092871"/>
    </source>
</evidence>
<gene>
    <name evidence="7" type="ORF">MGA5115_02761</name>
    <name evidence="8" type="ORF">MGA5116_02165</name>
</gene>
<dbReference type="Proteomes" id="UP000092871">
    <property type="component" value="Unassembled WGS sequence"/>
</dbReference>
<evidence type="ECO:0000256" key="1">
    <source>
        <dbReference type="ARBA" id="ARBA00022475"/>
    </source>
</evidence>
<dbReference type="InterPro" id="IPR026265">
    <property type="entry name" value="LptC"/>
</dbReference>
<evidence type="ECO:0000256" key="2">
    <source>
        <dbReference type="ARBA" id="ARBA00022519"/>
    </source>
</evidence>
<dbReference type="InterPro" id="IPR010664">
    <property type="entry name" value="LipoPS_assembly_LptC-rel"/>
</dbReference>
<organism evidence="7 10">
    <name type="scientific">Marinomonas gallaica</name>
    <dbReference type="NCBI Taxonomy" id="1806667"/>
    <lineage>
        <taxon>Bacteria</taxon>
        <taxon>Pseudomonadati</taxon>
        <taxon>Pseudomonadota</taxon>
        <taxon>Gammaproteobacteria</taxon>
        <taxon>Oceanospirillales</taxon>
        <taxon>Oceanospirillaceae</taxon>
        <taxon>Marinomonas</taxon>
    </lineage>
</organism>
<keyword evidence="1" id="KW-1003">Cell membrane</keyword>
<evidence type="ECO:0000256" key="3">
    <source>
        <dbReference type="ARBA" id="ARBA00022692"/>
    </source>
</evidence>
<sequence>MLDFLKKTLNPKGIAGLSALVIVLVTVFLLGNRPTLYILEEQKLSNAPDFFLEGVTVKSFDFNGQLTETVTADIANHYTQKQTDLDHPVITRIDGNSSSIASAETGFINDTSNSFTLSKNAQITRFKNETETAKIKANTITYNDESQTIVGTQQSRLITPQGVTKSDIISFDLAKETAILSGGVTGQYETPTN</sequence>
<dbReference type="GO" id="GO:0015221">
    <property type="term" value="F:lipopolysaccharide transmembrane transporter activity"/>
    <property type="evidence" value="ECO:0007669"/>
    <property type="project" value="InterPro"/>
</dbReference>
<dbReference type="InterPro" id="IPR052363">
    <property type="entry name" value="LPS_export_LptC"/>
</dbReference>
<dbReference type="Proteomes" id="UP000092840">
    <property type="component" value="Unassembled WGS sequence"/>
</dbReference>
<protein>
    <submittedName>
        <fullName evidence="7">Lipopolysaccharide-assembly, LptC-related</fullName>
    </submittedName>
</protein>
<evidence type="ECO:0000313" key="9">
    <source>
        <dbReference type="Proteomes" id="UP000092840"/>
    </source>
</evidence>
<evidence type="ECO:0000313" key="8">
    <source>
        <dbReference type="EMBL" id="SBT21569.1"/>
    </source>
</evidence>
<dbReference type="PANTHER" id="PTHR37481:SF1">
    <property type="entry name" value="LIPOPOLYSACCHARIDE EXPORT SYSTEM PROTEIN LPTC"/>
    <property type="match status" value="1"/>
</dbReference>
<name>A0A1C3JTR0_9GAMM</name>
<dbReference type="GO" id="GO:0005886">
    <property type="term" value="C:plasma membrane"/>
    <property type="evidence" value="ECO:0007669"/>
    <property type="project" value="InterPro"/>
</dbReference>
<evidence type="ECO:0000256" key="5">
    <source>
        <dbReference type="ARBA" id="ARBA00023136"/>
    </source>
</evidence>
<evidence type="ECO:0000256" key="4">
    <source>
        <dbReference type="ARBA" id="ARBA00022989"/>
    </source>
</evidence>
<keyword evidence="5 6" id="KW-0472">Membrane</keyword>
<dbReference type="EMBL" id="FLRB01000013">
    <property type="protein sequence ID" value="SBT21569.1"/>
    <property type="molecule type" value="Genomic_DNA"/>
</dbReference>
<keyword evidence="4 6" id="KW-1133">Transmembrane helix</keyword>
<dbReference type="GO" id="GO:0030288">
    <property type="term" value="C:outer membrane-bounded periplasmic space"/>
    <property type="evidence" value="ECO:0007669"/>
    <property type="project" value="TreeGrafter"/>
</dbReference>
<dbReference type="RefSeq" id="WP_067037532.1">
    <property type="nucleotide sequence ID" value="NZ_FLRA01000023.1"/>
</dbReference>
<dbReference type="AlphaFoldDB" id="A0A1C3JTR0"/>
<dbReference type="EMBL" id="FLRA01000023">
    <property type="protein sequence ID" value="SBT18614.1"/>
    <property type="molecule type" value="Genomic_DNA"/>
</dbReference>
<keyword evidence="2" id="KW-0997">Cell inner membrane</keyword>
<dbReference type="NCBIfam" id="TIGR04409">
    <property type="entry name" value="LptC_YrbK"/>
    <property type="match status" value="1"/>
</dbReference>
<dbReference type="GO" id="GO:0017089">
    <property type="term" value="F:glycolipid transfer activity"/>
    <property type="evidence" value="ECO:0007669"/>
    <property type="project" value="TreeGrafter"/>
</dbReference>
<keyword evidence="3 6" id="KW-0812">Transmembrane</keyword>